<protein>
    <submittedName>
        <fullName evidence="1">Uncharacterized protein</fullName>
    </submittedName>
</protein>
<name>A0A5B7DG96_PORTR</name>
<evidence type="ECO:0000313" key="2">
    <source>
        <dbReference type="Proteomes" id="UP000324222"/>
    </source>
</evidence>
<comment type="caution">
    <text evidence="1">The sequence shown here is derived from an EMBL/GenBank/DDBJ whole genome shotgun (WGS) entry which is preliminary data.</text>
</comment>
<dbReference type="AlphaFoldDB" id="A0A5B7DG96"/>
<dbReference type="EMBL" id="VSRR010000852">
    <property type="protein sequence ID" value="MPC20253.1"/>
    <property type="molecule type" value="Genomic_DNA"/>
</dbReference>
<proteinExistence type="predicted"/>
<evidence type="ECO:0000313" key="1">
    <source>
        <dbReference type="EMBL" id="MPC20253.1"/>
    </source>
</evidence>
<dbReference type="Proteomes" id="UP000324222">
    <property type="component" value="Unassembled WGS sequence"/>
</dbReference>
<reference evidence="1 2" key="1">
    <citation type="submission" date="2019-05" db="EMBL/GenBank/DDBJ databases">
        <title>Another draft genome of Portunus trituberculatus and its Hox gene families provides insights of decapod evolution.</title>
        <authorList>
            <person name="Jeong J.-H."/>
            <person name="Song I."/>
            <person name="Kim S."/>
            <person name="Choi T."/>
            <person name="Kim D."/>
            <person name="Ryu S."/>
            <person name="Kim W."/>
        </authorList>
    </citation>
    <scope>NUCLEOTIDE SEQUENCE [LARGE SCALE GENOMIC DNA]</scope>
    <source>
        <tissue evidence="1">Muscle</tissue>
    </source>
</reference>
<sequence>MDWLERMRVTVKVTDNGLHKSAPTLSVVTYIGHLTLGQSCCNLKNWSMIPYLSSIKKSLPRIVPYEVSSSIWYRPTPLAHGLIRPKLKYAAVVSLPNSKKDK</sequence>
<organism evidence="1 2">
    <name type="scientific">Portunus trituberculatus</name>
    <name type="common">Swimming crab</name>
    <name type="synonym">Neptunus trituberculatus</name>
    <dbReference type="NCBI Taxonomy" id="210409"/>
    <lineage>
        <taxon>Eukaryota</taxon>
        <taxon>Metazoa</taxon>
        <taxon>Ecdysozoa</taxon>
        <taxon>Arthropoda</taxon>
        <taxon>Crustacea</taxon>
        <taxon>Multicrustacea</taxon>
        <taxon>Malacostraca</taxon>
        <taxon>Eumalacostraca</taxon>
        <taxon>Eucarida</taxon>
        <taxon>Decapoda</taxon>
        <taxon>Pleocyemata</taxon>
        <taxon>Brachyura</taxon>
        <taxon>Eubrachyura</taxon>
        <taxon>Portunoidea</taxon>
        <taxon>Portunidae</taxon>
        <taxon>Portuninae</taxon>
        <taxon>Portunus</taxon>
    </lineage>
</organism>
<accession>A0A5B7DG96</accession>
<gene>
    <name evidence="1" type="ORF">E2C01_013189</name>
</gene>
<keyword evidence="2" id="KW-1185">Reference proteome</keyword>